<evidence type="ECO:0000256" key="9">
    <source>
        <dbReference type="SAM" id="MobiDB-lite"/>
    </source>
</evidence>
<reference evidence="10 11" key="1">
    <citation type="submission" date="2017-07" db="EMBL/GenBank/DDBJ databases">
        <title>An improved, manually edited Actinidia chinensis var. chinensis (kiwifruit) genome highlights the challenges associated with draft genomes and gene prediction in plants.</title>
        <authorList>
            <person name="Pilkington S."/>
            <person name="Crowhurst R."/>
            <person name="Hilario E."/>
            <person name="Nardozza S."/>
            <person name="Fraser L."/>
            <person name="Peng Y."/>
            <person name="Gunaseelan K."/>
            <person name="Simpson R."/>
            <person name="Tahir J."/>
            <person name="Deroles S."/>
            <person name="Templeton K."/>
            <person name="Luo Z."/>
            <person name="Davy M."/>
            <person name="Cheng C."/>
            <person name="Mcneilage M."/>
            <person name="Scaglione D."/>
            <person name="Liu Y."/>
            <person name="Zhang Q."/>
            <person name="Datson P."/>
            <person name="De Silva N."/>
            <person name="Gardiner S."/>
            <person name="Bassett H."/>
            <person name="Chagne D."/>
            <person name="Mccallum J."/>
            <person name="Dzierzon H."/>
            <person name="Deng C."/>
            <person name="Wang Y.-Y."/>
            <person name="Barron N."/>
            <person name="Manako K."/>
            <person name="Bowen J."/>
            <person name="Foster T."/>
            <person name="Erridge Z."/>
            <person name="Tiffin H."/>
            <person name="Waite C."/>
            <person name="Davies K."/>
            <person name="Grierson E."/>
            <person name="Laing W."/>
            <person name="Kirk R."/>
            <person name="Chen X."/>
            <person name="Wood M."/>
            <person name="Montefiori M."/>
            <person name="Brummell D."/>
            <person name="Schwinn K."/>
            <person name="Catanach A."/>
            <person name="Fullerton C."/>
            <person name="Li D."/>
            <person name="Meiyalaghan S."/>
            <person name="Nieuwenhuizen N."/>
            <person name="Read N."/>
            <person name="Prakash R."/>
            <person name="Hunter D."/>
            <person name="Zhang H."/>
            <person name="Mckenzie M."/>
            <person name="Knabel M."/>
            <person name="Harris A."/>
            <person name="Allan A."/>
            <person name="Chen A."/>
            <person name="Janssen B."/>
            <person name="Plunkett B."/>
            <person name="Dwamena C."/>
            <person name="Voogd C."/>
            <person name="Leif D."/>
            <person name="Lafferty D."/>
            <person name="Souleyre E."/>
            <person name="Varkonyi-Gasic E."/>
            <person name="Gambi F."/>
            <person name="Hanley J."/>
            <person name="Yao J.-L."/>
            <person name="Cheung J."/>
            <person name="David K."/>
            <person name="Warren B."/>
            <person name="Marsh K."/>
            <person name="Snowden K."/>
            <person name="Lin-Wang K."/>
            <person name="Brian L."/>
            <person name="Martinez-Sanchez M."/>
            <person name="Wang M."/>
            <person name="Ileperuma N."/>
            <person name="Macnee N."/>
            <person name="Campin R."/>
            <person name="Mcatee P."/>
            <person name="Drummond R."/>
            <person name="Espley R."/>
            <person name="Ireland H."/>
            <person name="Wu R."/>
            <person name="Atkinson R."/>
            <person name="Karunairetnam S."/>
            <person name="Bulley S."/>
            <person name="Chunkath S."/>
            <person name="Hanley Z."/>
            <person name="Storey R."/>
            <person name="Thrimawithana A."/>
            <person name="Thomson S."/>
            <person name="David C."/>
            <person name="Testolin R."/>
        </authorList>
    </citation>
    <scope>NUCLEOTIDE SEQUENCE [LARGE SCALE GENOMIC DNA]</scope>
    <source>
        <strain evidence="11">cv. Red5</strain>
        <tissue evidence="10">Young leaf</tissue>
    </source>
</reference>
<keyword evidence="3" id="KW-0150">Chloroplast</keyword>
<dbReference type="GO" id="GO:0099402">
    <property type="term" value="P:plant organ development"/>
    <property type="evidence" value="ECO:0007669"/>
    <property type="project" value="TreeGrafter"/>
</dbReference>
<dbReference type="Pfam" id="PF11891">
    <property type="entry name" value="RETICULATA-like"/>
    <property type="match status" value="1"/>
</dbReference>
<keyword evidence="5" id="KW-0812">Transmembrane</keyword>
<keyword evidence="8" id="KW-0472">Membrane</keyword>
<evidence type="ECO:0000256" key="7">
    <source>
        <dbReference type="ARBA" id="ARBA00022989"/>
    </source>
</evidence>
<feature type="compositionally biased region" description="Acidic residues" evidence="9">
    <location>
        <begin position="26"/>
        <end position="37"/>
    </location>
</feature>
<accession>A0A2R6PFG0</accession>
<evidence type="ECO:0000313" key="10">
    <source>
        <dbReference type="EMBL" id="PSR89896.1"/>
    </source>
</evidence>
<evidence type="ECO:0000313" key="11">
    <source>
        <dbReference type="Proteomes" id="UP000241394"/>
    </source>
</evidence>
<keyword evidence="4" id="KW-0934">Plastid</keyword>
<keyword evidence="7" id="KW-1133">Transmembrane helix</keyword>
<proteinExistence type="inferred from homology"/>
<evidence type="ECO:0000256" key="5">
    <source>
        <dbReference type="ARBA" id="ARBA00022692"/>
    </source>
</evidence>
<dbReference type="PANTHER" id="PTHR31038:SF18">
    <property type="entry name" value="PROTEIN RETICULATA-RELATED 1, CHLOROPLASTIC"/>
    <property type="match status" value="1"/>
</dbReference>
<gene>
    <name evidence="10" type="ORF">CEY00_Acc30091</name>
</gene>
<dbReference type="InParanoid" id="A0A2R6PFG0"/>
<evidence type="ECO:0000256" key="8">
    <source>
        <dbReference type="ARBA" id="ARBA00023136"/>
    </source>
</evidence>
<feature type="region of interest" description="Disordered" evidence="9">
    <location>
        <begin position="1"/>
        <end position="39"/>
    </location>
</feature>
<dbReference type="Proteomes" id="UP000241394">
    <property type="component" value="Chromosome LG26"/>
</dbReference>
<evidence type="ECO:0000256" key="6">
    <source>
        <dbReference type="ARBA" id="ARBA00022946"/>
    </source>
</evidence>
<dbReference type="STRING" id="1590841.A0A2R6PFG0"/>
<dbReference type="OrthoDB" id="205639at2759"/>
<comment type="subcellular location">
    <subcellularLocation>
        <location evidence="1">Plastid</location>
        <location evidence="1">Chloroplast membrane</location>
        <topology evidence="1">Multi-pass membrane protein</topology>
    </subcellularLocation>
</comment>
<evidence type="ECO:0000256" key="2">
    <source>
        <dbReference type="ARBA" id="ARBA00010793"/>
    </source>
</evidence>
<protein>
    <submittedName>
        <fullName evidence="10">Protein RETICULATA-RELATED 1 like</fullName>
    </submittedName>
</protein>
<organism evidence="10 11">
    <name type="scientific">Actinidia chinensis var. chinensis</name>
    <name type="common">Chinese soft-hair kiwi</name>
    <dbReference type="NCBI Taxonomy" id="1590841"/>
    <lineage>
        <taxon>Eukaryota</taxon>
        <taxon>Viridiplantae</taxon>
        <taxon>Streptophyta</taxon>
        <taxon>Embryophyta</taxon>
        <taxon>Tracheophyta</taxon>
        <taxon>Spermatophyta</taxon>
        <taxon>Magnoliopsida</taxon>
        <taxon>eudicotyledons</taxon>
        <taxon>Gunneridae</taxon>
        <taxon>Pentapetalae</taxon>
        <taxon>asterids</taxon>
        <taxon>Ericales</taxon>
        <taxon>Actinidiaceae</taxon>
        <taxon>Actinidia</taxon>
    </lineage>
</organism>
<dbReference type="Gramene" id="PSR89896">
    <property type="protein sequence ID" value="PSR89896"/>
    <property type="gene ID" value="CEY00_Acc30091"/>
</dbReference>
<dbReference type="EMBL" id="NKQK01000026">
    <property type="protein sequence ID" value="PSR89896.1"/>
    <property type="molecule type" value="Genomic_DNA"/>
</dbReference>
<comment type="caution">
    <text evidence="10">The sequence shown here is derived from an EMBL/GenBank/DDBJ whole genome shotgun (WGS) entry which is preliminary data.</text>
</comment>
<dbReference type="PANTHER" id="PTHR31038">
    <property type="entry name" value="EXPRESSED PROTEIN-RELATED"/>
    <property type="match status" value="1"/>
</dbReference>
<dbReference type="GO" id="GO:0009706">
    <property type="term" value="C:chloroplast inner membrane"/>
    <property type="evidence" value="ECO:0007669"/>
    <property type="project" value="TreeGrafter"/>
</dbReference>
<evidence type="ECO:0000256" key="1">
    <source>
        <dbReference type="ARBA" id="ARBA00004508"/>
    </source>
</evidence>
<name>A0A2R6PFG0_ACTCC</name>
<reference evidence="11" key="2">
    <citation type="journal article" date="2018" name="BMC Genomics">
        <title>A manually annotated Actinidia chinensis var. chinensis (kiwifruit) genome highlights the challenges associated with draft genomes and gene prediction in plants.</title>
        <authorList>
            <person name="Pilkington S.M."/>
            <person name="Crowhurst R."/>
            <person name="Hilario E."/>
            <person name="Nardozza S."/>
            <person name="Fraser L."/>
            <person name="Peng Y."/>
            <person name="Gunaseelan K."/>
            <person name="Simpson R."/>
            <person name="Tahir J."/>
            <person name="Deroles S.C."/>
            <person name="Templeton K."/>
            <person name="Luo Z."/>
            <person name="Davy M."/>
            <person name="Cheng C."/>
            <person name="McNeilage M."/>
            <person name="Scaglione D."/>
            <person name="Liu Y."/>
            <person name="Zhang Q."/>
            <person name="Datson P."/>
            <person name="De Silva N."/>
            <person name="Gardiner S.E."/>
            <person name="Bassett H."/>
            <person name="Chagne D."/>
            <person name="McCallum J."/>
            <person name="Dzierzon H."/>
            <person name="Deng C."/>
            <person name="Wang Y.Y."/>
            <person name="Barron L."/>
            <person name="Manako K."/>
            <person name="Bowen J."/>
            <person name="Foster T.M."/>
            <person name="Erridge Z.A."/>
            <person name="Tiffin H."/>
            <person name="Waite C.N."/>
            <person name="Davies K.M."/>
            <person name="Grierson E.P."/>
            <person name="Laing W.A."/>
            <person name="Kirk R."/>
            <person name="Chen X."/>
            <person name="Wood M."/>
            <person name="Montefiori M."/>
            <person name="Brummell D.A."/>
            <person name="Schwinn K.E."/>
            <person name="Catanach A."/>
            <person name="Fullerton C."/>
            <person name="Li D."/>
            <person name="Meiyalaghan S."/>
            <person name="Nieuwenhuizen N."/>
            <person name="Read N."/>
            <person name="Prakash R."/>
            <person name="Hunter D."/>
            <person name="Zhang H."/>
            <person name="McKenzie M."/>
            <person name="Knabel M."/>
            <person name="Harris A."/>
            <person name="Allan A.C."/>
            <person name="Gleave A."/>
            <person name="Chen A."/>
            <person name="Janssen B.J."/>
            <person name="Plunkett B."/>
            <person name="Ampomah-Dwamena C."/>
            <person name="Voogd C."/>
            <person name="Leif D."/>
            <person name="Lafferty D."/>
            <person name="Souleyre E.J.F."/>
            <person name="Varkonyi-Gasic E."/>
            <person name="Gambi F."/>
            <person name="Hanley J."/>
            <person name="Yao J.L."/>
            <person name="Cheung J."/>
            <person name="David K.M."/>
            <person name="Warren B."/>
            <person name="Marsh K."/>
            <person name="Snowden K.C."/>
            <person name="Lin-Wang K."/>
            <person name="Brian L."/>
            <person name="Martinez-Sanchez M."/>
            <person name="Wang M."/>
            <person name="Ileperuma N."/>
            <person name="Macnee N."/>
            <person name="Campin R."/>
            <person name="McAtee P."/>
            <person name="Drummond R.S.M."/>
            <person name="Espley R.V."/>
            <person name="Ireland H.S."/>
            <person name="Wu R."/>
            <person name="Atkinson R.G."/>
            <person name="Karunairetnam S."/>
            <person name="Bulley S."/>
            <person name="Chunkath S."/>
            <person name="Hanley Z."/>
            <person name="Storey R."/>
            <person name="Thrimawithana A.H."/>
            <person name="Thomson S."/>
            <person name="David C."/>
            <person name="Testolin R."/>
            <person name="Huang H."/>
            <person name="Hellens R.P."/>
            <person name="Schaffer R.J."/>
        </authorList>
    </citation>
    <scope>NUCLEOTIDE SEQUENCE [LARGE SCALE GENOMIC DNA]</scope>
    <source>
        <strain evidence="11">cv. Red5</strain>
    </source>
</reference>
<keyword evidence="6" id="KW-0809">Transit peptide</keyword>
<sequence length="234" mass="25647">MEAPARGDGGNRRFLASGGGRGGERDGEEGDDEEEEFGPPMKFEEVMREAQMRGASLPSDMLEAAKSMGFRRLVPTRYLDLQGSTWPLGFFMRHFGMLRSRMFGDSAFLFKVGTEVVIDYCCATFAEVQRRGKDFWAEFELYATDLLVGVVVDIALVGMLAPYTRIGKQSTSSGLFGRIKYACGALPSRRFSCGVFEHSLSNHKWAGTPGRSISSSKAGPTCCYGVYSGCAICQ</sequence>
<dbReference type="InterPro" id="IPR021825">
    <property type="entry name" value="RETICULATA-related"/>
</dbReference>
<comment type="similarity">
    <text evidence="2">Belongs to the RETICULATA family.</text>
</comment>
<evidence type="ECO:0000256" key="4">
    <source>
        <dbReference type="ARBA" id="ARBA00022640"/>
    </source>
</evidence>
<dbReference type="AlphaFoldDB" id="A0A2R6PFG0"/>
<keyword evidence="11" id="KW-1185">Reference proteome</keyword>
<evidence type="ECO:0000256" key="3">
    <source>
        <dbReference type="ARBA" id="ARBA00022528"/>
    </source>
</evidence>